<dbReference type="Pfam" id="PF14226">
    <property type="entry name" value="DIOX_N"/>
    <property type="match status" value="1"/>
</dbReference>
<evidence type="ECO:0000256" key="1">
    <source>
        <dbReference type="ARBA" id="ARBA00008056"/>
    </source>
</evidence>
<feature type="domain" description="Fe2OG dioxygenase" evidence="4">
    <location>
        <begin position="166"/>
        <end position="289"/>
    </location>
</feature>
<evidence type="ECO:0000256" key="3">
    <source>
        <dbReference type="SAM" id="MobiDB-lite"/>
    </source>
</evidence>
<organism evidence="5 6">
    <name type="scientific">Ophiocordyceps sinensis</name>
    <dbReference type="NCBI Taxonomy" id="72228"/>
    <lineage>
        <taxon>Eukaryota</taxon>
        <taxon>Fungi</taxon>
        <taxon>Dikarya</taxon>
        <taxon>Ascomycota</taxon>
        <taxon>Pezizomycotina</taxon>
        <taxon>Sordariomycetes</taxon>
        <taxon>Hypocreomycetidae</taxon>
        <taxon>Hypocreales</taxon>
        <taxon>Ophiocordycipitaceae</taxon>
        <taxon>Ophiocordyceps</taxon>
    </lineage>
</organism>
<evidence type="ECO:0000313" key="6">
    <source>
        <dbReference type="Proteomes" id="UP000557566"/>
    </source>
</evidence>
<dbReference type="InterPro" id="IPR050231">
    <property type="entry name" value="Iron_ascorbate_oxido_reductase"/>
</dbReference>
<evidence type="ECO:0000259" key="4">
    <source>
        <dbReference type="PROSITE" id="PS51471"/>
    </source>
</evidence>
<keyword evidence="2" id="KW-0560">Oxidoreductase</keyword>
<dbReference type="InterPro" id="IPR044861">
    <property type="entry name" value="IPNS-like_FE2OG_OXY"/>
</dbReference>
<dbReference type="Proteomes" id="UP000557566">
    <property type="component" value="Unassembled WGS sequence"/>
</dbReference>
<dbReference type="InterPro" id="IPR026992">
    <property type="entry name" value="DIOX_N"/>
</dbReference>
<dbReference type="Gene3D" id="2.60.120.330">
    <property type="entry name" value="B-lactam Antibiotic, Isopenicillin N Synthase, Chain"/>
    <property type="match status" value="1"/>
</dbReference>
<keyword evidence="2" id="KW-0408">Iron</keyword>
<comment type="caution">
    <text evidence="5">The sequence shown here is derived from an EMBL/GenBank/DDBJ whole genome shotgun (WGS) entry which is preliminary data.</text>
</comment>
<evidence type="ECO:0000313" key="5">
    <source>
        <dbReference type="EMBL" id="KAF4511088.1"/>
    </source>
</evidence>
<dbReference type="EMBL" id="JAAVMX010000003">
    <property type="protein sequence ID" value="KAF4511088.1"/>
    <property type="molecule type" value="Genomic_DNA"/>
</dbReference>
<dbReference type="GO" id="GO:0046872">
    <property type="term" value="F:metal ion binding"/>
    <property type="evidence" value="ECO:0007669"/>
    <property type="project" value="UniProtKB-KW"/>
</dbReference>
<comment type="similarity">
    <text evidence="1 2">Belongs to the iron/ascorbate-dependent oxidoreductase family.</text>
</comment>
<keyword evidence="6" id="KW-1185">Reference proteome</keyword>
<name>A0A8H4PV83_9HYPO</name>
<dbReference type="Pfam" id="PF03171">
    <property type="entry name" value="2OG-FeII_Oxy"/>
    <property type="match status" value="1"/>
</dbReference>
<dbReference type="FunFam" id="2.60.120.330:FF:000051">
    <property type="entry name" value="Clavaminate synthase-like protein"/>
    <property type="match status" value="1"/>
</dbReference>
<dbReference type="InterPro" id="IPR027443">
    <property type="entry name" value="IPNS-like_sf"/>
</dbReference>
<sequence length="348" mass="37654">MATNSPVVTAIPVINLDGDQAQVARQLVSAAEEHGFIYIRNLGNDIAAADVDHAFALSKQIFDASAGEKQRCSIKNNRGWAGMHVEALDPKNQKLGDFKEAFNFGEFVDAKARQPLPSTVAHEEPHFSAFADSCRSLCHKILYLLGLGLHVGDFFSSAHFTSQDGSGTTLRFLRYPPAESTAHSARDIRAGAHSDYGSITLLFRLRGQAGLEVLDKDDTWAPVPVCPPGTEADPSPPILVNIGDLLSYWTNGLFRSTVHRVVFPTAGSGAVVGESSSGTRYSIAFFCHPVNSSRLEPVPSQRVQDYAPAGDASDTNPYAKRKVVTAEQHLNMRLKASYGALLDRDEAS</sequence>
<dbReference type="GO" id="GO:0016491">
    <property type="term" value="F:oxidoreductase activity"/>
    <property type="evidence" value="ECO:0007669"/>
    <property type="project" value="UniProtKB-KW"/>
</dbReference>
<protein>
    <recommendedName>
        <fullName evidence="4">Fe2OG dioxygenase domain-containing protein</fullName>
    </recommendedName>
</protein>
<dbReference type="SUPFAM" id="SSF51197">
    <property type="entry name" value="Clavaminate synthase-like"/>
    <property type="match status" value="1"/>
</dbReference>
<dbReference type="PROSITE" id="PS51471">
    <property type="entry name" value="FE2OG_OXY"/>
    <property type="match status" value="1"/>
</dbReference>
<dbReference type="GO" id="GO:0044283">
    <property type="term" value="P:small molecule biosynthetic process"/>
    <property type="evidence" value="ECO:0007669"/>
    <property type="project" value="UniProtKB-ARBA"/>
</dbReference>
<reference evidence="5 6" key="1">
    <citation type="journal article" date="2020" name="Genome Biol. Evol.">
        <title>A new high-quality draft genome assembly of the Chinese cordyceps Ophiocordyceps sinensis.</title>
        <authorList>
            <person name="Shu R."/>
            <person name="Zhang J."/>
            <person name="Meng Q."/>
            <person name="Zhang H."/>
            <person name="Zhou G."/>
            <person name="Li M."/>
            <person name="Wu P."/>
            <person name="Zhao Y."/>
            <person name="Chen C."/>
            <person name="Qin Q."/>
        </authorList>
    </citation>
    <scope>NUCLEOTIDE SEQUENCE [LARGE SCALE GENOMIC DNA]</scope>
    <source>
        <strain evidence="5 6">IOZ07</strain>
    </source>
</reference>
<dbReference type="PANTHER" id="PTHR47990">
    <property type="entry name" value="2-OXOGLUTARATE (2OG) AND FE(II)-DEPENDENT OXYGENASE SUPERFAMILY PROTEIN-RELATED"/>
    <property type="match status" value="1"/>
</dbReference>
<gene>
    <name evidence="5" type="ORF">G6O67_002921</name>
</gene>
<dbReference type="InterPro" id="IPR005123">
    <property type="entry name" value="Oxoglu/Fe-dep_dioxygenase_dom"/>
</dbReference>
<dbReference type="AlphaFoldDB" id="A0A8H4PV83"/>
<feature type="region of interest" description="Disordered" evidence="3">
    <location>
        <begin position="297"/>
        <end position="316"/>
    </location>
</feature>
<dbReference type="OrthoDB" id="288590at2759"/>
<keyword evidence="2" id="KW-0479">Metal-binding</keyword>
<evidence type="ECO:0000256" key="2">
    <source>
        <dbReference type="RuleBase" id="RU003682"/>
    </source>
</evidence>
<proteinExistence type="inferred from homology"/>
<accession>A0A8H4PV83</accession>